<feature type="compositionally biased region" description="Basic and acidic residues" evidence="1">
    <location>
        <begin position="34"/>
        <end position="65"/>
    </location>
</feature>
<dbReference type="Pfam" id="PF00462">
    <property type="entry name" value="Glutaredoxin"/>
    <property type="match status" value="1"/>
</dbReference>
<keyword evidence="4" id="KW-1185">Reference proteome</keyword>
<reference evidence="3 4" key="1">
    <citation type="submission" date="2024-01" db="EMBL/GenBank/DDBJ databases">
        <title>Genome assemblies of Stephania.</title>
        <authorList>
            <person name="Yang L."/>
        </authorList>
    </citation>
    <scope>NUCLEOTIDE SEQUENCE [LARGE SCALE GENOMIC DNA]</scope>
    <source>
        <strain evidence="3">JXDWG</strain>
        <tissue evidence="3">Leaf</tissue>
    </source>
</reference>
<accession>A0AAP0ILU0</accession>
<dbReference type="InterPro" id="IPR036388">
    <property type="entry name" value="WH-like_DNA-bd_sf"/>
</dbReference>
<feature type="compositionally biased region" description="Polar residues" evidence="1">
    <location>
        <begin position="1"/>
        <end position="28"/>
    </location>
</feature>
<dbReference type="GO" id="GO:0035556">
    <property type="term" value="P:intracellular signal transduction"/>
    <property type="evidence" value="ECO:0007669"/>
    <property type="project" value="InterPro"/>
</dbReference>
<protein>
    <recommendedName>
        <fullName evidence="2">DEP domain-containing protein</fullName>
    </recommendedName>
</protein>
<organism evidence="3 4">
    <name type="scientific">Stephania cephalantha</name>
    <dbReference type="NCBI Taxonomy" id="152367"/>
    <lineage>
        <taxon>Eukaryota</taxon>
        <taxon>Viridiplantae</taxon>
        <taxon>Streptophyta</taxon>
        <taxon>Embryophyta</taxon>
        <taxon>Tracheophyta</taxon>
        <taxon>Spermatophyta</taxon>
        <taxon>Magnoliopsida</taxon>
        <taxon>Ranunculales</taxon>
        <taxon>Menispermaceae</taxon>
        <taxon>Menispermoideae</taxon>
        <taxon>Cissampelideae</taxon>
        <taxon>Stephania</taxon>
    </lineage>
</organism>
<dbReference type="Pfam" id="PF00610">
    <property type="entry name" value="DEP"/>
    <property type="match status" value="1"/>
</dbReference>
<feature type="compositionally biased region" description="Basic and acidic residues" evidence="1">
    <location>
        <begin position="114"/>
        <end position="124"/>
    </location>
</feature>
<dbReference type="SUPFAM" id="SSF52833">
    <property type="entry name" value="Thioredoxin-like"/>
    <property type="match status" value="1"/>
</dbReference>
<dbReference type="PROSITE" id="PS51354">
    <property type="entry name" value="GLUTAREDOXIN_2"/>
    <property type="match status" value="1"/>
</dbReference>
<evidence type="ECO:0000313" key="4">
    <source>
        <dbReference type="Proteomes" id="UP001419268"/>
    </source>
</evidence>
<sequence>MTQILINSSVMAETETSPVPDHLQNQEPMQLGDQGDRPSDFSEVEIVEKREIYIRKDQDETDSHQNKLKSGPLMGGNGGGGGGDELLQPLPLLPQPQPPPSLLRKSLSSIGDDPPPRQRLDRSRSSSAFAFDVPAIGKFFRDRSNSFSSAIANHISSIRDTTTTTTNAANVTEFNLSGLKVTVQLKENEDGFDSDDESAKPPIRPNKTLAGLKGRVSFFSRSNCRDCRAVRSFFRERGLKFIEINIDVYPSREKELIQRTGGSNVVPMIFFNESLFGGLVALNSLRNCGELEGRLREMVGRKCTDAAPRAPVYGFDDDDEDGEEDRTDEMVGIVRVLRQRLPIQDRIAKLKIVKNCFLGSELVEALIQHLDCGRKKAVEIGKEIARRHFIHHVFGENDFEDGGHLYRFLEHESFIPKCFNFRLSTNDSEPKPAAVVSQKLTKLMFAMLESYASEDRRHVDYTGISNSEEFRRYVNLAQDLQRVNLLSLSGNEKLAFFINLYNAMIIHAVIRLGCPEGMIDRRNFFGEFQYVVGGQPYSLTAIKNGILRSNQRQPYSLSRPFGGGDKRLELAMLKVNPLIHFALCNGTRSSPRVQFFSSEGIEAELRCAARDFFREDGIEVDLDDRIVHLTRIIKWYNSDFGTEKETLKWIIQYLDASKAGLLTHLLNDRGPISIVYQDYDWSLNS</sequence>
<dbReference type="AlphaFoldDB" id="A0AAP0ILU0"/>
<dbReference type="PANTHER" id="PTHR46361:SF1">
    <property type="entry name" value="F26K24.21 PROTEIN"/>
    <property type="match status" value="1"/>
</dbReference>
<comment type="caution">
    <text evidence="3">The sequence shown here is derived from an EMBL/GenBank/DDBJ whole genome shotgun (WGS) entry which is preliminary data.</text>
</comment>
<dbReference type="SMART" id="SM00049">
    <property type="entry name" value="DEP"/>
    <property type="match status" value="1"/>
</dbReference>
<dbReference type="CDD" id="cd04371">
    <property type="entry name" value="DEP"/>
    <property type="match status" value="1"/>
</dbReference>
<evidence type="ECO:0000259" key="2">
    <source>
        <dbReference type="PROSITE" id="PS50186"/>
    </source>
</evidence>
<dbReference type="InterPro" id="IPR000591">
    <property type="entry name" value="DEP_dom"/>
</dbReference>
<name>A0AAP0ILU0_9MAGN</name>
<dbReference type="InterPro" id="IPR036249">
    <property type="entry name" value="Thioredoxin-like_sf"/>
</dbReference>
<dbReference type="InterPro" id="IPR036390">
    <property type="entry name" value="WH_DNA-bd_sf"/>
</dbReference>
<dbReference type="PANTHER" id="PTHR46361">
    <property type="entry name" value="ELECTRON CARRIER/ PROTEIN DISULFIDE OXIDOREDUCTASE"/>
    <property type="match status" value="1"/>
</dbReference>
<feature type="compositionally biased region" description="Gly residues" evidence="1">
    <location>
        <begin position="73"/>
        <end position="84"/>
    </location>
</feature>
<dbReference type="Proteomes" id="UP001419268">
    <property type="component" value="Unassembled WGS sequence"/>
</dbReference>
<evidence type="ECO:0000313" key="3">
    <source>
        <dbReference type="EMBL" id="KAK9117936.1"/>
    </source>
</evidence>
<feature type="compositionally biased region" description="Pro residues" evidence="1">
    <location>
        <begin position="91"/>
        <end position="101"/>
    </location>
</feature>
<feature type="region of interest" description="Disordered" evidence="1">
    <location>
        <begin position="1"/>
        <end position="125"/>
    </location>
</feature>
<evidence type="ECO:0000256" key="1">
    <source>
        <dbReference type="SAM" id="MobiDB-lite"/>
    </source>
</evidence>
<gene>
    <name evidence="3" type="ORF">Scep_016029</name>
</gene>
<feature type="domain" description="DEP" evidence="2">
    <location>
        <begin position="337"/>
        <end position="410"/>
    </location>
</feature>
<dbReference type="SUPFAM" id="SSF46785">
    <property type="entry name" value="Winged helix' DNA-binding domain"/>
    <property type="match status" value="1"/>
</dbReference>
<dbReference type="Gene3D" id="3.40.30.10">
    <property type="entry name" value="Glutaredoxin"/>
    <property type="match status" value="1"/>
</dbReference>
<dbReference type="Pfam" id="PF04784">
    <property type="entry name" value="DUF547"/>
    <property type="match status" value="1"/>
</dbReference>
<dbReference type="Gene3D" id="1.10.10.10">
    <property type="entry name" value="Winged helix-like DNA-binding domain superfamily/Winged helix DNA-binding domain"/>
    <property type="match status" value="1"/>
</dbReference>
<dbReference type="PROSITE" id="PS50186">
    <property type="entry name" value="DEP"/>
    <property type="match status" value="1"/>
</dbReference>
<dbReference type="InterPro" id="IPR006869">
    <property type="entry name" value="DUF547"/>
</dbReference>
<dbReference type="InterPro" id="IPR002109">
    <property type="entry name" value="Glutaredoxin"/>
</dbReference>
<dbReference type="EMBL" id="JBBNAG010000007">
    <property type="protein sequence ID" value="KAK9117936.1"/>
    <property type="molecule type" value="Genomic_DNA"/>
</dbReference>
<proteinExistence type="predicted"/>